<evidence type="ECO:0000313" key="2">
    <source>
        <dbReference type="EMBL" id="PPQ76785.1"/>
    </source>
</evidence>
<evidence type="ECO:0000313" key="3">
    <source>
        <dbReference type="Proteomes" id="UP000283269"/>
    </source>
</evidence>
<dbReference type="InParanoid" id="A0A409WE38"/>
<evidence type="ECO:0000256" key="1">
    <source>
        <dbReference type="SAM" id="MobiDB-lite"/>
    </source>
</evidence>
<comment type="caution">
    <text evidence="2">The sequence shown here is derived from an EMBL/GenBank/DDBJ whole genome shotgun (WGS) entry which is preliminary data.</text>
</comment>
<reference evidence="2 3" key="1">
    <citation type="journal article" date="2018" name="Evol. Lett.">
        <title>Horizontal gene cluster transfer increased hallucinogenic mushroom diversity.</title>
        <authorList>
            <person name="Reynolds H.T."/>
            <person name="Vijayakumar V."/>
            <person name="Gluck-Thaler E."/>
            <person name="Korotkin H.B."/>
            <person name="Matheny P.B."/>
            <person name="Slot J.C."/>
        </authorList>
    </citation>
    <scope>NUCLEOTIDE SEQUENCE [LARGE SCALE GENOMIC DNA]</scope>
    <source>
        <strain evidence="2 3">2631</strain>
    </source>
</reference>
<sequence>EARTSYAEQRAAGEVVLTLDSTVHLPPSAVPVVVAAPRILTRAAAIRAHARQAARNNASPSSQSGRSSAAITRVKRNRPKLAATEVRSVQYTIEDDSDWEPPESISSTSQRQKSPPKNPAIPSVCTPAIFPLLNPDHPHFQASLPEQILGTEDDSSPLRRSKRITLQVVNPASDSNPSPSTSPSRSSRLSPSSSSDSNSSSSSSSSSRSPSLSHISRADREVMAAIQEFRQEFLPPSTSWDQNTEPDRLEAIIDRLDRAQTSAGVFWKRKI</sequence>
<proteinExistence type="predicted"/>
<keyword evidence="3" id="KW-1185">Reference proteome</keyword>
<organism evidence="2 3">
    <name type="scientific">Psilocybe cyanescens</name>
    <dbReference type="NCBI Taxonomy" id="93625"/>
    <lineage>
        <taxon>Eukaryota</taxon>
        <taxon>Fungi</taxon>
        <taxon>Dikarya</taxon>
        <taxon>Basidiomycota</taxon>
        <taxon>Agaricomycotina</taxon>
        <taxon>Agaricomycetes</taxon>
        <taxon>Agaricomycetidae</taxon>
        <taxon>Agaricales</taxon>
        <taxon>Agaricineae</taxon>
        <taxon>Strophariaceae</taxon>
        <taxon>Psilocybe</taxon>
    </lineage>
</organism>
<accession>A0A409WE38</accession>
<feature type="compositionally biased region" description="Low complexity" evidence="1">
    <location>
        <begin position="51"/>
        <end position="70"/>
    </location>
</feature>
<dbReference type="AlphaFoldDB" id="A0A409WE38"/>
<protein>
    <submittedName>
        <fullName evidence="2">Uncharacterized protein</fullName>
    </submittedName>
</protein>
<dbReference type="Proteomes" id="UP000283269">
    <property type="component" value="Unassembled WGS sequence"/>
</dbReference>
<feature type="region of interest" description="Disordered" evidence="1">
    <location>
        <begin position="166"/>
        <end position="215"/>
    </location>
</feature>
<name>A0A409WE38_PSICY</name>
<feature type="region of interest" description="Disordered" evidence="1">
    <location>
        <begin position="51"/>
        <end position="123"/>
    </location>
</feature>
<dbReference type="EMBL" id="NHYD01003469">
    <property type="protein sequence ID" value="PPQ76785.1"/>
    <property type="molecule type" value="Genomic_DNA"/>
</dbReference>
<feature type="non-terminal residue" evidence="2">
    <location>
        <position position="1"/>
    </location>
</feature>
<feature type="compositionally biased region" description="Polar residues" evidence="1">
    <location>
        <begin position="104"/>
        <end position="115"/>
    </location>
</feature>
<gene>
    <name evidence="2" type="ORF">CVT25_007937</name>
</gene>
<feature type="compositionally biased region" description="Low complexity" evidence="1">
    <location>
        <begin position="173"/>
        <end position="213"/>
    </location>
</feature>